<name>A0ABC8QXF0_9AQUA</name>
<protein>
    <submittedName>
        <fullName evidence="2">Uncharacterized protein</fullName>
    </submittedName>
</protein>
<accession>A0ABC8QXF0</accession>
<feature type="compositionally biased region" description="Basic and acidic residues" evidence="1">
    <location>
        <begin position="220"/>
        <end position="237"/>
    </location>
</feature>
<feature type="region of interest" description="Disordered" evidence="1">
    <location>
        <begin position="212"/>
        <end position="237"/>
    </location>
</feature>
<dbReference type="AlphaFoldDB" id="A0ABC8QXF0"/>
<feature type="compositionally biased region" description="Basic and acidic residues" evidence="1">
    <location>
        <begin position="62"/>
        <end position="73"/>
    </location>
</feature>
<gene>
    <name evidence="2" type="ORF">ILEXP_LOCUS4444</name>
</gene>
<proteinExistence type="predicted"/>
<comment type="caution">
    <text evidence="2">The sequence shown here is derived from an EMBL/GenBank/DDBJ whole genome shotgun (WGS) entry which is preliminary data.</text>
</comment>
<dbReference type="EMBL" id="CAUOFW020000818">
    <property type="protein sequence ID" value="CAK9137429.1"/>
    <property type="molecule type" value="Genomic_DNA"/>
</dbReference>
<dbReference type="Proteomes" id="UP001642360">
    <property type="component" value="Unassembled WGS sequence"/>
</dbReference>
<feature type="compositionally biased region" description="Basic and acidic residues" evidence="1">
    <location>
        <begin position="1"/>
        <end position="11"/>
    </location>
</feature>
<feature type="region of interest" description="Disordered" evidence="1">
    <location>
        <begin position="1"/>
        <end position="92"/>
    </location>
</feature>
<feature type="region of interest" description="Disordered" evidence="1">
    <location>
        <begin position="118"/>
        <end position="151"/>
    </location>
</feature>
<evidence type="ECO:0000256" key="1">
    <source>
        <dbReference type="SAM" id="MobiDB-lite"/>
    </source>
</evidence>
<keyword evidence="3" id="KW-1185">Reference proteome</keyword>
<organism evidence="2 3">
    <name type="scientific">Ilex paraguariensis</name>
    <name type="common">yerba mate</name>
    <dbReference type="NCBI Taxonomy" id="185542"/>
    <lineage>
        <taxon>Eukaryota</taxon>
        <taxon>Viridiplantae</taxon>
        <taxon>Streptophyta</taxon>
        <taxon>Embryophyta</taxon>
        <taxon>Tracheophyta</taxon>
        <taxon>Spermatophyta</taxon>
        <taxon>Magnoliopsida</taxon>
        <taxon>eudicotyledons</taxon>
        <taxon>Gunneridae</taxon>
        <taxon>Pentapetalae</taxon>
        <taxon>asterids</taxon>
        <taxon>campanulids</taxon>
        <taxon>Aquifoliales</taxon>
        <taxon>Aquifoliaceae</taxon>
        <taxon>Ilex</taxon>
    </lineage>
</organism>
<evidence type="ECO:0000313" key="2">
    <source>
        <dbReference type="EMBL" id="CAK9137429.1"/>
    </source>
</evidence>
<sequence length="237" mass="23362">MAEPRATKGLDRPQVVGGAINVGGIDSRENDTISVKGTINEKEGSAHGGWQPTSDASGVGETCREVSKHKLDGADGQDDTGRGSGTMGDAGGGLGAMVDADGGSGTLGNIQKREGKFSGAFGHLGNAGKQPGSDLEKQRSGGASGGPGALGEAMETLGVGEGTIGSSANCRNGSGSCVSCLGDGGNSNGILRLGGSLLGRPGTGRVDPCMGETDLGTKTPLREVDGPGYRGDRGTAF</sequence>
<evidence type="ECO:0000313" key="3">
    <source>
        <dbReference type="Proteomes" id="UP001642360"/>
    </source>
</evidence>
<reference evidence="2 3" key="1">
    <citation type="submission" date="2024-02" db="EMBL/GenBank/DDBJ databases">
        <authorList>
            <person name="Vignale AGUSTIN F."/>
            <person name="Sosa J E."/>
            <person name="Modenutti C."/>
        </authorList>
    </citation>
    <scope>NUCLEOTIDE SEQUENCE [LARGE SCALE GENOMIC DNA]</scope>
</reference>
<feature type="compositionally biased region" description="Gly residues" evidence="1">
    <location>
        <begin position="82"/>
        <end position="92"/>
    </location>
</feature>